<dbReference type="InterPro" id="IPR036514">
    <property type="entry name" value="SGNH_hydro_sf"/>
</dbReference>
<protein>
    <submittedName>
        <fullName evidence="6">GDSL esterase/lipase</fullName>
    </submittedName>
</protein>
<dbReference type="EMBL" id="LWDX02047600">
    <property type="protein sequence ID" value="OEL21569.1"/>
    <property type="molecule type" value="Genomic_DNA"/>
</dbReference>
<comment type="caution">
    <text evidence="6">The sequence shown here is derived from an EMBL/GenBank/DDBJ whole genome shotgun (WGS) entry which is preliminary data.</text>
</comment>
<dbReference type="PANTHER" id="PTHR22835:SF569">
    <property type="entry name" value="OS05G0210400 PROTEIN"/>
    <property type="match status" value="1"/>
</dbReference>
<evidence type="ECO:0000256" key="3">
    <source>
        <dbReference type="ARBA" id="ARBA00022801"/>
    </source>
</evidence>
<keyword evidence="5" id="KW-0472">Membrane</keyword>
<keyword evidence="7" id="KW-1185">Reference proteome</keyword>
<keyword evidence="5" id="KW-1133">Transmembrane helix</keyword>
<evidence type="ECO:0000313" key="7">
    <source>
        <dbReference type="Proteomes" id="UP000095767"/>
    </source>
</evidence>
<dbReference type="STRING" id="888268.A0A1E5V8T7"/>
<organism evidence="6 7">
    <name type="scientific">Dichanthelium oligosanthes</name>
    <dbReference type="NCBI Taxonomy" id="888268"/>
    <lineage>
        <taxon>Eukaryota</taxon>
        <taxon>Viridiplantae</taxon>
        <taxon>Streptophyta</taxon>
        <taxon>Embryophyta</taxon>
        <taxon>Tracheophyta</taxon>
        <taxon>Spermatophyta</taxon>
        <taxon>Magnoliopsida</taxon>
        <taxon>Liliopsida</taxon>
        <taxon>Poales</taxon>
        <taxon>Poaceae</taxon>
        <taxon>PACMAD clade</taxon>
        <taxon>Panicoideae</taxon>
        <taxon>Panicodae</taxon>
        <taxon>Paniceae</taxon>
        <taxon>Dichantheliinae</taxon>
        <taxon>Dichanthelium</taxon>
    </lineage>
</organism>
<keyword evidence="2" id="KW-0732">Signal</keyword>
<dbReference type="InterPro" id="IPR001087">
    <property type="entry name" value="GDSL"/>
</dbReference>
<proteinExistence type="inferred from homology"/>
<dbReference type="Proteomes" id="UP000095767">
    <property type="component" value="Unassembled WGS sequence"/>
</dbReference>
<feature type="transmembrane region" description="Helical" evidence="5">
    <location>
        <begin position="12"/>
        <end position="34"/>
    </location>
</feature>
<feature type="transmembrane region" description="Helical" evidence="5">
    <location>
        <begin position="40"/>
        <end position="58"/>
    </location>
</feature>
<accession>A0A1E5V8T7</accession>
<evidence type="ECO:0000256" key="4">
    <source>
        <dbReference type="ARBA" id="ARBA00023180"/>
    </source>
</evidence>
<dbReference type="OrthoDB" id="1600564at2759"/>
<dbReference type="SUPFAM" id="SSF52266">
    <property type="entry name" value="SGNH hydrolase"/>
    <property type="match status" value="1"/>
</dbReference>
<evidence type="ECO:0000313" key="6">
    <source>
        <dbReference type="EMBL" id="OEL21569.1"/>
    </source>
</evidence>
<dbReference type="PROSITE" id="PS51257">
    <property type="entry name" value="PROKAR_LIPOPROTEIN"/>
    <property type="match status" value="1"/>
</dbReference>
<gene>
    <name evidence="6" type="ORF">BAE44_0017415</name>
</gene>
<evidence type="ECO:0000256" key="5">
    <source>
        <dbReference type="SAM" id="Phobius"/>
    </source>
</evidence>
<comment type="similarity">
    <text evidence="1">Belongs to the 'GDSL' lipolytic enzyme family.</text>
</comment>
<reference evidence="6 7" key="1">
    <citation type="submission" date="2016-09" db="EMBL/GenBank/DDBJ databases">
        <title>The draft genome of Dichanthelium oligosanthes: A C3 panicoid grass species.</title>
        <authorList>
            <person name="Studer A.J."/>
            <person name="Schnable J.C."/>
            <person name="Brutnell T.P."/>
        </authorList>
    </citation>
    <scope>NUCLEOTIDE SEQUENCE [LARGE SCALE GENOMIC DNA]</scope>
    <source>
        <strain evidence="7">cv. Kellogg 1175</strain>
        <tissue evidence="6">Leaf</tissue>
    </source>
</reference>
<feature type="transmembrane region" description="Helical" evidence="5">
    <location>
        <begin position="70"/>
        <end position="89"/>
    </location>
</feature>
<dbReference type="AlphaFoldDB" id="A0A1E5V8T7"/>
<sequence>MCRCYITIQTNPSSISSVSSVAACFLLPTISFLLSSWTSFLLHAVGFSFVGGGEVRIVAMAMPRLRRGWLPPPACLLVALCCLAASVAAEPLPQYYNAIFSFGDSFSDTGNFVIINSGKLPNMPKFPPPYARCSNGRLVIDFLAEAFGIPLLPPSANKGTNFSQGANFAVMGATALDLKYFKDNNVWSIPPFNTSMNVQLQWFDEVKQTICSEPEECRAFFSKALFVFGEFGGNDYSFAWKADWSLEKVKTMVPAVVSSLVRGIERLLDEGARHVVVPGNLPAGCIPITLTMYPSEDRSEYDPRTGCLKKYNSVALYHNAMLRIALDRLQRRRPESRIVYADYYTPYIQFARTPHLYGYKRGALRACCGGGGPYNYNMSASCGLPGSTTCEDPDAHVSWDGIHLTEAPYRPSLALPLHCLPLSLMEPLLLVLPLTVIVLSSATLVHGTGATSPRFDSIFSFGNSYADTGNFVLQSAGLPAIPFNHSPYGETFFRRPTGRPSDGRLIIDFIAEALELPLLAPFLSRQPQDLSHGANFAIVGGTALDVGFFLRRNAGSVPPFRSSLRAQIGWFRRFKRSLCNDTTAGHCGRERLARSLFVVGELGSNDYGYFLAGGKSLREAKSLVPEVVKAICRGIERLVEEGARYVVVSGTLPAGCLPMALAKYGGAAGNATTEYDRRTGCLRQLNGLAQYHNWMLREAVGHMRAKYPATKLIYADFYRPVARLVRRPSKFGFTEEPLRACCGGGGPYNYNAEAACGSPGATVCGDPSAYVHWDGIHLTEAAYKYIANGWLNGLYAYPAILELAQ</sequence>
<dbReference type="Pfam" id="PF00657">
    <property type="entry name" value="Lipase_GDSL"/>
    <property type="match status" value="2"/>
</dbReference>
<keyword evidence="4" id="KW-0325">Glycoprotein</keyword>
<dbReference type="CDD" id="cd01837">
    <property type="entry name" value="SGNH_plant_lipase_like"/>
    <property type="match status" value="2"/>
</dbReference>
<evidence type="ECO:0000256" key="1">
    <source>
        <dbReference type="ARBA" id="ARBA00008668"/>
    </source>
</evidence>
<keyword evidence="5" id="KW-0812">Transmembrane</keyword>
<keyword evidence="3" id="KW-0378">Hydrolase</keyword>
<dbReference type="InterPro" id="IPR035669">
    <property type="entry name" value="SGNH_plant_lipase-like"/>
</dbReference>
<name>A0A1E5V8T7_9POAL</name>
<evidence type="ECO:0000256" key="2">
    <source>
        <dbReference type="ARBA" id="ARBA00022729"/>
    </source>
</evidence>
<dbReference type="Gene3D" id="3.40.50.1110">
    <property type="entry name" value="SGNH hydrolase"/>
    <property type="match status" value="2"/>
</dbReference>
<dbReference type="PANTHER" id="PTHR22835">
    <property type="entry name" value="ZINC FINGER FYVE DOMAIN CONTAINING PROTEIN"/>
    <property type="match status" value="1"/>
</dbReference>
<dbReference type="GO" id="GO:0016788">
    <property type="term" value="F:hydrolase activity, acting on ester bonds"/>
    <property type="evidence" value="ECO:0007669"/>
    <property type="project" value="InterPro"/>
</dbReference>